<keyword evidence="1" id="KW-0472">Membrane</keyword>
<dbReference type="EMBL" id="JXTB01000046">
    <property type="protein sequence ID" value="PON71150.1"/>
    <property type="molecule type" value="Genomic_DNA"/>
</dbReference>
<evidence type="ECO:0000313" key="2">
    <source>
        <dbReference type="EMBL" id="PON71150.1"/>
    </source>
</evidence>
<evidence type="ECO:0008006" key="4">
    <source>
        <dbReference type="Google" id="ProtNLM"/>
    </source>
</evidence>
<dbReference type="OrthoDB" id="10452997at2759"/>
<keyword evidence="1" id="KW-0812">Transmembrane</keyword>
<evidence type="ECO:0000313" key="3">
    <source>
        <dbReference type="Proteomes" id="UP000237105"/>
    </source>
</evidence>
<name>A0A2P5DD21_PARAD</name>
<evidence type="ECO:0000256" key="1">
    <source>
        <dbReference type="SAM" id="Phobius"/>
    </source>
</evidence>
<sequence length="63" mass="7272">MAYVQQLESMSWRMFLAVELYLVFFLGWMLRSDSQWFGLHTPFCMVGSHSDPGDNECCVSSAE</sequence>
<feature type="transmembrane region" description="Helical" evidence="1">
    <location>
        <begin position="12"/>
        <end position="30"/>
    </location>
</feature>
<dbReference type="AlphaFoldDB" id="A0A2P5DD21"/>
<dbReference type="Proteomes" id="UP000237105">
    <property type="component" value="Unassembled WGS sequence"/>
</dbReference>
<protein>
    <recommendedName>
        <fullName evidence="4">Transmembrane protein</fullName>
    </recommendedName>
</protein>
<keyword evidence="3" id="KW-1185">Reference proteome</keyword>
<reference evidence="3" key="1">
    <citation type="submission" date="2016-06" db="EMBL/GenBank/DDBJ databases">
        <title>Parallel loss of symbiosis genes in relatives of nitrogen-fixing non-legume Parasponia.</title>
        <authorList>
            <person name="Van Velzen R."/>
            <person name="Holmer R."/>
            <person name="Bu F."/>
            <person name="Rutten L."/>
            <person name="Van Zeijl A."/>
            <person name="Liu W."/>
            <person name="Santuari L."/>
            <person name="Cao Q."/>
            <person name="Sharma T."/>
            <person name="Shen D."/>
            <person name="Roswanjaya Y."/>
            <person name="Wardhani T."/>
            <person name="Kalhor M.S."/>
            <person name="Jansen J."/>
            <person name="Van den Hoogen J."/>
            <person name="Gungor B."/>
            <person name="Hartog M."/>
            <person name="Hontelez J."/>
            <person name="Verver J."/>
            <person name="Yang W.-C."/>
            <person name="Schijlen E."/>
            <person name="Repin R."/>
            <person name="Schilthuizen M."/>
            <person name="Schranz E."/>
            <person name="Heidstra R."/>
            <person name="Miyata K."/>
            <person name="Fedorova E."/>
            <person name="Kohlen W."/>
            <person name="Bisseling T."/>
            <person name="Smit S."/>
            <person name="Geurts R."/>
        </authorList>
    </citation>
    <scope>NUCLEOTIDE SEQUENCE [LARGE SCALE GENOMIC DNA]</scope>
    <source>
        <strain evidence="3">cv. WU1-14</strain>
    </source>
</reference>
<keyword evidence="1" id="KW-1133">Transmembrane helix</keyword>
<accession>A0A2P5DD21</accession>
<gene>
    <name evidence="2" type="ORF">PanWU01x14_075890</name>
</gene>
<organism evidence="2 3">
    <name type="scientific">Parasponia andersonii</name>
    <name type="common">Sponia andersonii</name>
    <dbReference type="NCBI Taxonomy" id="3476"/>
    <lineage>
        <taxon>Eukaryota</taxon>
        <taxon>Viridiplantae</taxon>
        <taxon>Streptophyta</taxon>
        <taxon>Embryophyta</taxon>
        <taxon>Tracheophyta</taxon>
        <taxon>Spermatophyta</taxon>
        <taxon>Magnoliopsida</taxon>
        <taxon>eudicotyledons</taxon>
        <taxon>Gunneridae</taxon>
        <taxon>Pentapetalae</taxon>
        <taxon>rosids</taxon>
        <taxon>fabids</taxon>
        <taxon>Rosales</taxon>
        <taxon>Cannabaceae</taxon>
        <taxon>Parasponia</taxon>
    </lineage>
</organism>
<comment type="caution">
    <text evidence="2">The sequence shown here is derived from an EMBL/GenBank/DDBJ whole genome shotgun (WGS) entry which is preliminary data.</text>
</comment>
<proteinExistence type="predicted"/>